<organism evidence="1 2">
    <name type="scientific">Oxobacter pfennigii</name>
    <dbReference type="NCBI Taxonomy" id="36849"/>
    <lineage>
        <taxon>Bacteria</taxon>
        <taxon>Bacillati</taxon>
        <taxon>Bacillota</taxon>
        <taxon>Clostridia</taxon>
        <taxon>Eubacteriales</taxon>
        <taxon>Clostridiaceae</taxon>
        <taxon>Oxobacter</taxon>
    </lineage>
</organism>
<dbReference type="RefSeq" id="WP_054876700.1">
    <property type="nucleotide sequence ID" value="NZ_LKET01000051.1"/>
</dbReference>
<dbReference type="Proteomes" id="UP000050326">
    <property type="component" value="Unassembled WGS sequence"/>
</dbReference>
<dbReference type="STRING" id="36849.OXPF_37360"/>
<dbReference type="AlphaFoldDB" id="A0A0P9ACZ5"/>
<name>A0A0P9ACZ5_9CLOT</name>
<sequence length="123" mass="13442">MAETVFGGNKTAYDVAEVALDITVMGIFGVATDNKYTRIKTPIIFKGHGGRGFKPTTKTMVLYANPNAEGGPGGTFFAYKGGTKFRIDWDPAHSLHGHWGVGKAAQKIHRGIYPWNWGQDLDK</sequence>
<keyword evidence="2" id="KW-1185">Reference proteome</keyword>
<dbReference type="EMBL" id="LKET01000051">
    <property type="protein sequence ID" value="KPU42967.1"/>
    <property type="molecule type" value="Genomic_DNA"/>
</dbReference>
<proteinExistence type="predicted"/>
<gene>
    <name evidence="1" type="ORF">OXPF_37360</name>
</gene>
<evidence type="ECO:0000313" key="2">
    <source>
        <dbReference type="Proteomes" id="UP000050326"/>
    </source>
</evidence>
<protein>
    <submittedName>
        <fullName evidence="1">Uncharacterized protein</fullName>
    </submittedName>
</protein>
<comment type="caution">
    <text evidence="1">The sequence shown here is derived from an EMBL/GenBank/DDBJ whole genome shotgun (WGS) entry which is preliminary data.</text>
</comment>
<evidence type="ECO:0000313" key="1">
    <source>
        <dbReference type="EMBL" id="KPU42967.1"/>
    </source>
</evidence>
<reference evidence="1 2" key="1">
    <citation type="submission" date="2015-09" db="EMBL/GenBank/DDBJ databases">
        <title>Genome sequence of Oxobacter pfennigii DSM 3222.</title>
        <authorList>
            <person name="Poehlein A."/>
            <person name="Bengelsdorf F.R."/>
            <person name="Schiel-Bengelsdorf B."/>
            <person name="Duerre P."/>
            <person name="Daniel R."/>
        </authorList>
    </citation>
    <scope>NUCLEOTIDE SEQUENCE [LARGE SCALE GENOMIC DNA]</scope>
    <source>
        <strain evidence="1 2">DSM 3222</strain>
    </source>
</reference>
<accession>A0A0P9ACZ5</accession>